<evidence type="ECO:0000256" key="2">
    <source>
        <dbReference type="ARBA" id="ARBA00022692"/>
    </source>
</evidence>
<evidence type="ECO:0000256" key="5">
    <source>
        <dbReference type="SAM" id="MobiDB-lite"/>
    </source>
</evidence>
<feature type="region of interest" description="Disordered" evidence="5">
    <location>
        <begin position="557"/>
        <end position="585"/>
    </location>
</feature>
<feature type="transmembrane region" description="Helical" evidence="6">
    <location>
        <begin position="80"/>
        <end position="104"/>
    </location>
</feature>
<name>R9NYJ0_PSEHS</name>
<feature type="region of interest" description="Disordered" evidence="5">
    <location>
        <begin position="623"/>
        <end position="694"/>
    </location>
</feature>
<dbReference type="Proteomes" id="UP000014071">
    <property type="component" value="Unassembled WGS sequence"/>
</dbReference>
<dbReference type="GO" id="GO:0016020">
    <property type="term" value="C:membrane"/>
    <property type="evidence" value="ECO:0007669"/>
    <property type="project" value="UniProtKB-SubCell"/>
</dbReference>
<dbReference type="HOGENOM" id="CLU_373833_0_0_1"/>
<dbReference type="InterPro" id="IPR051694">
    <property type="entry name" value="Immunoregulatory_rcpt-like"/>
</dbReference>
<dbReference type="PANTHER" id="PTHR15549">
    <property type="entry name" value="PAIRED IMMUNOGLOBULIN-LIKE TYPE 2 RECEPTOR"/>
    <property type="match status" value="1"/>
</dbReference>
<evidence type="ECO:0000313" key="7">
    <source>
        <dbReference type="EMBL" id="GAC93712.1"/>
    </source>
</evidence>
<dbReference type="GO" id="GO:0071944">
    <property type="term" value="C:cell periphery"/>
    <property type="evidence" value="ECO:0007669"/>
    <property type="project" value="UniProtKB-ARBA"/>
</dbReference>
<dbReference type="OrthoDB" id="2554393at2759"/>
<dbReference type="GeneID" id="24106578"/>
<feature type="region of interest" description="Disordered" evidence="5">
    <location>
        <begin position="31"/>
        <end position="76"/>
    </location>
</feature>
<keyword evidence="8" id="KW-1185">Reference proteome</keyword>
<evidence type="ECO:0000256" key="4">
    <source>
        <dbReference type="ARBA" id="ARBA00023136"/>
    </source>
</evidence>
<gene>
    <name evidence="7" type="ORF">PHSY_001277</name>
</gene>
<comment type="subcellular location">
    <subcellularLocation>
        <location evidence="1">Membrane</location>
        <topology evidence="1">Single-pass membrane protein</topology>
    </subcellularLocation>
</comment>
<feature type="region of interest" description="Disordered" evidence="5">
    <location>
        <begin position="598"/>
        <end position="617"/>
    </location>
</feature>
<proteinExistence type="predicted"/>
<feature type="region of interest" description="Disordered" evidence="5">
    <location>
        <begin position="452"/>
        <end position="482"/>
    </location>
</feature>
<evidence type="ECO:0000256" key="6">
    <source>
        <dbReference type="SAM" id="Phobius"/>
    </source>
</evidence>
<evidence type="ECO:0000256" key="1">
    <source>
        <dbReference type="ARBA" id="ARBA00004167"/>
    </source>
</evidence>
<accession>R9NYJ0</accession>
<feature type="region of interest" description="Disordered" evidence="5">
    <location>
        <begin position="499"/>
        <end position="542"/>
    </location>
</feature>
<feature type="region of interest" description="Disordered" evidence="5">
    <location>
        <begin position="165"/>
        <end position="197"/>
    </location>
</feature>
<feature type="compositionally biased region" description="Low complexity" evidence="5">
    <location>
        <begin position="31"/>
        <end position="71"/>
    </location>
</feature>
<reference evidence="8" key="1">
    <citation type="journal article" date="2013" name="Genome Announc.">
        <title>Draft genome sequence of the basidiomycetous yeast-like fungus Pseudozyma hubeiensis SY62, which produces an abundant amount of the biosurfactant mannosylerythritol lipids.</title>
        <authorList>
            <person name="Konishi M."/>
            <person name="Hatada Y."/>
            <person name="Horiuchi J."/>
        </authorList>
    </citation>
    <scope>NUCLEOTIDE SEQUENCE [LARGE SCALE GENOMIC DNA]</scope>
    <source>
        <strain evidence="8">SY62</strain>
    </source>
</reference>
<evidence type="ECO:0000256" key="3">
    <source>
        <dbReference type="ARBA" id="ARBA00022989"/>
    </source>
</evidence>
<feature type="region of interest" description="Disordered" evidence="5">
    <location>
        <begin position="111"/>
        <end position="147"/>
    </location>
</feature>
<feature type="compositionally biased region" description="Polar residues" evidence="5">
    <location>
        <begin position="455"/>
        <end position="482"/>
    </location>
</feature>
<feature type="compositionally biased region" description="Polar residues" evidence="5">
    <location>
        <begin position="315"/>
        <end position="327"/>
    </location>
</feature>
<keyword evidence="3 6" id="KW-1133">Transmembrane helix</keyword>
<dbReference type="RefSeq" id="XP_012187299.1">
    <property type="nucleotide sequence ID" value="XM_012331909.1"/>
</dbReference>
<feature type="region of interest" description="Disordered" evidence="5">
    <location>
        <begin position="277"/>
        <end position="378"/>
    </location>
</feature>
<feature type="compositionally biased region" description="Polar residues" evidence="5">
    <location>
        <begin position="138"/>
        <end position="147"/>
    </location>
</feature>
<feature type="compositionally biased region" description="Polar residues" evidence="5">
    <location>
        <begin position="599"/>
        <end position="615"/>
    </location>
</feature>
<dbReference type="AlphaFoldDB" id="R9NYJ0"/>
<feature type="region of interest" description="Disordered" evidence="5">
    <location>
        <begin position="402"/>
        <end position="430"/>
    </location>
</feature>
<sequence length="694" mass="70769">MSATVVTVAVTTTASQSVVVVTSTIAASDLSSLTGSPTSSASAGSSIPTSSDPSSSSTSANGAGSSSGSDPTSRAGSTPIGAIVGGAVGGAALLALLLLLACLYRRRSNAKRKAANPFPDDTDEKGPAVIAGLPPNPSSSQARPLSGSYSNSLFMTEANSSLPLLGTERSFHSGSHPNAGLASDARSNHAHRPSMTSLAPSFVMGSSASFAQSHNSHFGQPMNGNHINCHDSATTGFAGAYPDVHRSAYYDTNVPSGVDPRTMGVGSAAAAYTNGSAATTMPGSPAQAYDPRSLPMGAAPSEYTAASEAARTRGMSLSGSGGESQVWSGAASPNDARSRRGSHGSALAMPRAASAHSHDEVESLQSRRPPAAGLNGFPSTLNTIPGSVAASEIASADQHSMQSAGYSSFGERSIPPRLPSISSSSPLMMQGASSFAPHASMAAGAALPAAHSSMSPRLTSQPGADTLQSSDPSNGGTFNSDGTYNTYTGAVKGQLRVVGATNEHGKGPPTIAEEAEDRPRASAAMKRLGQHSASASTSSVNRTGSRMVEMLDVNEQPHVPDSVTGADEGQTASPPTRPSFWKERSRSAQSITKVFRSSPLLSAQRSPATDASTGQDAYYRASENEALPSPDTGRSVAAETASESHKTDGDAEMWKGASKSKSRQAGGLRKWTMRRIPQPGAKGANEVDVDQLFR</sequence>
<evidence type="ECO:0000313" key="8">
    <source>
        <dbReference type="Proteomes" id="UP000014071"/>
    </source>
</evidence>
<protein>
    <submittedName>
        <fullName evidence="7">Uncharacterized protein</fullName>
    </submittedName>
</protein>
<keyword evidence="2 6" id="KW-0812">Transmembrane</keyword>
<dbReference type="STRING" id="1305764.R9NYJ0"/>
<keyword evidence="4 6" id="KW-0472">Membrane</keyword>
<feature type="compositionally biased region" description="Low complexity" evidence="5">
    <location>
        <begin position="412"/>
        <end position="427"/>
    </location>
</feature>
<dbReference type="eggNOG" id="ENOG502SVS7">
    <property type="taxonomic scope" value="Eukaryota"/>
</dbReference>
<organism evidence="7 8">
    <name type="scientific">Pseudozyma hubeiensis (strain SY62)</name>
    <name type="common">Yeast</name>
    <dbReference type="NCBI Taxonomy" id="1305764"/>
    <lineage>
        <taxon>Eukaryota</taxon>
        <taxon>Fungi</taxon>
        <taxon>Dikarya</taxon>
        <taxon>Basidiomycota</taxon>
        <taxon>Ustilaginomycotina</taxon>
        <taxon>Ustilaginomycetes</taxon>
        <taxon>Ustilaginales</taxon>
        <taxon>Ustilaginaceae</taxon>
        <taxon>Pseudozyma</taxon>
    </lineage>
</organism>
<feature type="compositionally biased region" description="Basic and acidic residues" evidence="5">
    <location>
        <begin position="642"/>
        <end position="653"/>
    </location>
</feature>
<dbReference type="EMBL" id="DF238778">
    <property type="protein sequence ID" value="GAC93712.1"/>
    <property type="molecule type" value="Genomic_DNA"/>
</dbReference>
<feature type="compositionally biased region" description="Polar residues" evidence="5">
    <location>
        <begin position="531"/>
        <end position="542"/>
    </location>
</feature>